<feature type="region of interest" description="Disordered" evidence="6">
    <location>
        <begin position="45"/>
        <end position="71"/>
    </location>
</feature>
<keyword evidence="3" id="KW-0479">Metal-binding</keyword>
<organism evidence="7">
    <name type="scientific">Oryza sativa subsp. japonica</name>
    <name type="common">Rice</name>
    <dbReference type="NCBI Taxonomy" id="39947"/>
    <lineage>
        <taxon>Eukaryota</taxon>
        <taxon>Viridiplantae</taxon>
        <taxon>Streptophyta</taxon>
        <taxon>Embryophyta</taxon>
        <taxon>Tracheophyta</taxon>
        <taxon>Spermatophyta</taxon>
        <taxon>Magnoliopsida</taxon>
        <taxon>Liliopsida</taxon>
        <taxon>Poales</taxon>
        <taxon>Poaceae</taxon>
        <taxon>BOP clade</taxon>
        <taxon>Oryzoideae</taxon>
        <taxon>Oryzeae</taxon>
        <taxon>Oryzinae</taxon>
        <taxon>Oryza</taxon>
        <taxon>Oryza sativa</taxon>
    </lineage>
</organism>
<dbReference type="InterPro" id="IPR036396">
    <property type="entry name" value="Cyt_P450_sf"/>
</dbReference>
<dbReference type="EMBL" id="CM000145">
    <property type="protein sequence ID" value="EAZ41670.1"/>
    <property type="molecule type" value="Genomic_DNA"/>
</dbReference>
<feature type="compositionally biased region" description="Basic and acidic residues" evidence="6">
    <location>
        <begin position="53"/>
        <end position="66"/>
    </location>
</feature>
<keyword evidence="4" id="KW-0560">Oxidoreductase</keyword>
<dbReference type="GO" id="GO:0005506">
    <property type="term" value="F:iron ion binding"/>
    <property type="evidence" value="ECO:0007669"/>
    <property type="project" value="InterPro"/>
</dbReference>
<reference evidence="7" key="2">
    <citation type="submission" date="2008-12" db="EMBL/GenBank/DDBJ databases">
        <title>Improved gene annotation of the rice (Oryza sativa) genomes.</title>
        <authorList>
            <person name="Wang J."/>
            <person name="Li R."/>
            <person name="Fan W."/>
            <person name="Huang Q."/>
            <person name="Zhang J."/>
            <person name="Zhou Y."/>
            <person name="Hu Y."/>
            <person name="Zi S."/>
            <person name="Li J."/>
            <person name="Ni P."/>
            <person name="Zheng H."/>
            <person name="Zhang Y."/>
            <person name="Zhao M."/>
            <person name="Hao Q."/>
            <person name="McDermott J."/>
            <person name="Samudrala R."/>
            <person name="Kristiansen K."/>
            <person name="Wong G.K.-S."/>
        </authorList>
    </citation>
    <scope>NUCLEOTIDE SEQUENCE</scope>
</reference>
<accession>A3BQ31</accession>
<name>A3BQ31_ORYSJ</name>
<dbReference type="PANTHER" id="PTHR47944">
    <property type="entry name" value="CYTOCHROME P450 98A9"/>
    <property type="match status" value="1"/>
</dbReference>
<dbReference type="SUPFAM" id="SSF48264">
    <property type="entry name" value="Cytochrome P450"/>
    <property type="match status" value="1"/>
</dbReference>
<dbReference type="InterPro" id="IPR001128">
    <property type="entry name" value="Cyt_P450"/>
</dbReference>
<feature type="compositionally biased region" description="Polar residues" evidence="6">
    <location>
        <begin position="283"/>
        <end position="295"/>
    </location>
</feature>
<feature type="compositionally biased region" description="Low complexity" evidence="6">
    <location>
        <begin position="1"/>
        <end position="23"/>
    </location>
</feature>
<gene>
    <name evidence="7" type="ORF">OsJ_26207</name>
</gene>
<evidence type="ECO:0000256" key="4">
    <source>
        <dbReference type="ARBA" id="ARBA00023002"/>
    </source>
</evidence>
<evidence type="ECO:0000256" key="3">
    <source>
        <dbReference type="ARBA" id="ARBA00022723"/>
    </source>
</evidence>
<evidence type="ECO:0000256" key="5">
    <source>
        <dbReference type="ARBA" id="ARBA00023004"/>
    </source>
</evidence>
<dbReference type="Proteomes" id="UP000007752">
    <property type="component" value="Chromosome 8"/>
</dbReference>
<dbReference type="GO" id="GO:0016705">
    <property type="term" value="F:oxidoreductase activity, acting on paired donors, with incorporation or reduction of molecular oxygen"/>
    <property type="evidence" value="ECO:0007669"/>
    <property type="project" value="InterPro"/>
</dbReference>
<evidence type="ECO:0000313" key="7">
    <source>
        <dbReference type="EMBL" id="EAZ41670.1"/>
    </source>
</evidence>
<dbReference type="GO" id="GO:0004497">
    <property type="term" value="F:monooxygenase activity"/>
    <property type="evidence" value="ECO:0007669"/>
    <property type="project" value="InterPro"/>
</dbReference>
<feature type="region of interest" description="Disordered" evidence="6">
    <location>
        <begin position="1"/>
        <end position="31"/>
    </location>
</feature>
<evidence type="ECO:0000256" key="1">
    <source>
        <dbReference type="ARBA" id="ARBA00010617"/>
    </source>
</evidence>
<keyword evidence="5" id="KW-0408">Iron</keyword>
<dbReference type="PANTHER" id="PTHR47944:SF4">
    <property type="entry name" value="OS09G0441700 PROTEIN"/>
    <property type="match status" value="1"/>
</dbReference>
<keyword evidence="2" id="KW-0349">Heme</keyword>
<reference evidence="7" key="1">
    <citation type="journal article" date="2005" name="PLoS Biol.">
        <title>The genomes of Oryza sativa: a history of duplications.</title>
        <authorList>
            <person name="Yu J."/>
            <person name="Wang J."/>
            <person name="Lin W."/>
            <person name="Li S."/>
            <person name="Li H."/>
            <person name="Zhou J."/>
            <person name="Ni P."/>
            <person name="Dong W."/>
            <person name="Hu S."/>
            <person name="Zeng C."/>
            <person name="Zhang J."/>
            <person name="Zhang Y."/>
            <person name="Li R."/>
            <person name="Xu Z."/>
            <person name="Li S."/>
            <person name="Li X."/>
            <person name="Zheng H."/>
            <person name="Cong L."/>
            <person name="Lin L."/>
            <person name="Yin J."/>
            <person name="Geng J."/>
            <person name="Li G."/>
            <person name="Shi J."/>
            <person name="Liu J."/>
            <person name="Lv H."/>
            <person name="Li J."/>
            <person name="Wang J."/>
            <person name="Deng Y."/>
            <person name="Ran L."/>
            <person name="Shi X."/>
            <person name="Wang X."/>
            <person name="Wu Q."/>
            <person name="Li C."/>
            <person name="Ren X."/>
            <person name="Wang J."/>
            <person name="Wang X."/>
            <person name="Li D."/>
            <person name="Liu D."/>
            <person name="Zhang X."/>
            <person name="Ji Z."/>
            <person name="Zhao W."/>
            <person name="Sun Y."/>
            <person name="Zhang Z."/>
            <person name="Bao J."/>
            <person name="Han Y."/>
            <person name="Dong L."/>
            <person name="Ji J."/>
            <person name="Chen P."/>
            <person name="Wu S."/>
            <person name="Liu J."/>
            <person name="Xiao Y."/>
            <person name="Bu D."/>
            <person name="Tan J."/>
            <person name="Yang L."/>
            <person name="Ye C."/>
            <person name="Zhang J."/>
            <person name="Xu J."/>
            <person name="Zhou Y."/>
            <person name="Yu Y."/>
            <person name="Zhang B."/>
            <person name="Zhuang S."/>
            <person name="Wei H."/>
            <person name="Liu B."/>
            <person name="Lei M."/>
            <person name="Yu H."/>
            <person name="Li Y."/>
            <person name="Xu H."/>
            <person name="Wei S."/>
            <person name="He X."/>
            <person name="Fang L."/>
            <person name="Zhang Z."/>
            <person name="Zhang Y."/>
            <person name="Huang X."/>
            <person name="Su Z."/>
            <person name="Tong W."/>
            <person name="Li J."/>
            <person name="Tong Z."/>
            <person name="Li S."/>
            <person name="Ye J."/>
            <person name="Wang L."/>
            <person name="Fang L."/>
            <person name="Lei T."/>
            <person name="Chen C."/>
            <person name="Chen H."/>
            <person name="Xu Z."/>
            <person name="Li H."/>
            <person name="Huang H."/>
            <person name="Zhang F."/>
            <person name="Xu H."/>
            <person name="Li N."/>
            <person name="Zhao C."/>
            <person name="Li S."/>
            <person name="Dong L."/>
            <person name="Huang Y."/>
            <person name="Li L."/>
            <person name="Xi Y."/>
            <person name="Qi Q."/>
            <person name="Li W."/>
            <person name="Zhang B."/>
            <person name="Hu W."/>
            <person name="Zhang Y."/>
            <person name="Tian X."/>
            <person name="Jiao Y."/>
            <person name="Liang X."/>
            <person name="Jin J."/>
            <person name="Gao L."/>
            <person name="Zheng W."/>
            <person name="Hao B."/>
            <person name="Liu S."/>
            <person name="Wang W."/>
            <person name="Yuan L."/>
            <person name="Cao M."/>
            <person name="McDermott J."/>
            <person name="Samudrala R."/>
            <person name="Wang J."/>
            <person name="Wong G.K."/>
            <person name="Yang H."/>
        </authorList>
    </citation>
    <scope>NUCLEOTIDE SEQUENCE [LARGE SCALE GENOMIC DNA]</scope>
</reference>
<protein>
    <submittedName>
        <fullName evidence="7">Uncharacterized protein</fullName>
    </submittedName>
</protein>
<feature type="region of interest" description="Disordered" evidence="6">
    <location>
        <begin position="272"/>
        <end position="295"/>
    </location>
</feature>
<dbReference type="Gene3D" id="1.10.630.10">
    <property type="entry name" value="Cytochrome P450"/>
    <property type="match status" value="1"/>
</dbReference>
<dbReference type="AlphaFoldDB" id="A3BQ31"/>
<dbReference type="Pfam" id="PF00067">
    <property type="entry name" value="p450"/>
    <property type="match status" value="1"/>
</dbReference>
<evidence type="ECO:0000256" key="2">
    <source>
        <dbReference type="ARBA" id="ARBA00022617"/>
    </source>
</evidence>
<proteinExistence type="inferred from homology"/>
<sequence length="295" mass="33868">MANHRQPQPHGLTPTPLHPQPLQEVRSPDAPQVRVLPRRRWLVGGDGQVLPQDPRRGVRRPAQDRRRQAHHLQLQRHDVVALRRVLAPGGAKVCLAELFSAKRIESYEHIRREEVRALLRDLHAASGRVVALKDYLSAASLNVISRMVLGKKYLEREVVHEGEVVTTPERFRWMIDELFLLNGVLDIGDSIPWLGWLDLQGYIRRMKKLSKMFDQFLEYVLDEHENRMCREGESFVAKDMVDVLLNVASDPSLEVKFSRDSVKAFTQDFTELSPGTKDPSHSPVKNHQTNKLLTK</sequence>
<comment type="similarity">
    <text evidence="1">Belongs to the cytochrome P450 family.</text>
</comment>
<dbReference type="GO" id="GO:0020037">
    <property type="term" value="F:heme binding"/>
    <property type="evidence" value="ECO:0007669"/>
    <property type="project" value="InterPro"/>
</dbReference>
<evidence type="ECO:0000256" key="6">
    <source>
        <dbReference type="SAM" id="MobiDB-lite"/>
    </source>
</evidence>